<keyword evidence="2" id="KW-1185">Reference proteome</keyword>
<dbReference type="AlphaFoldDB" id="I2G712"/>
<comment type="caution">
    <text evidence="1">The sequence shown here is derived from an EMBL/GenBank/DDBJ whole genome shotgun (WGS) entry which is preliminary data.</text>
</comment>
<gene>
    <name evidence="1" type="ORF">UHOR_01273</name>
</gene>
<protein>
    <submittedName>
        <fullName evidence="1">Uncharacterized protein</fullName>
    </submittedName>
</protein>
<dbReference type="HOGENOM" id="CLU_1176179_0_0_1"/>
<reference evidence="1 2" key="1">
    <citation type="journal article" date="2012" name="Plant Cell">
        <title>Genome comparison of barley and maize smut fungi reveals targeted loss of RNA silencing components and species-specific presence of transposable elements.</title>
        <authorList>
            <person name="Laurie J.D."/>
            <person name="Ali S."/>
            <person name="Linning R."/>
            <person name="Mannhaupt G."/>
            <person name="Wong P."/>
            <person name="Gueldener U."/>
            <person name="Muensterkoetter M."/>
            <person name="Moore R."/>
            <person name="Kahmann R."/>
            <person name="Bakkeren G."/>
            <person name="Schirawski J."/>
        </authorList>
    </citation>
    <scope>NUCLEOTIDE SEQUENCE [LARGE SCALE GENOMIC DNA]</scope>
    <source>
        <strain evidence="2">Uh4875-4</strain>
    </source>
</reference>
<organism evidence="1 2">
    <name type="scientific">Ustilago hordei</name>
    <name type="common">Barley covered smut fungus</name>
    <dbReference type="NCBI Taxonomy" id="120017"/>
    <lineage>
        <taxon>Eukaryota</taxon>
        <taxon>Fungi</taxon>
        <taxon>Dikarya</taxon>
        <taxon>Basidiomycota</taxon>
        <taxon>Ustilaginomycotina</taxon>
        <taxon>Ustilaginomycetes</taxon>
        <taxon>Ustilaginales</taxon>
        <taxon>Ustilaginaceae</taxon>
        <taxon>Ustilago</taxon>
    </lineage>
</organism>
<evidence type="ECO:0000313" key="1">
    <source>
        <dbReference type="EMBL" id="CCF54955.1"/>
    </source>
</evidence>
<dbReference type="EMBL" id="CAGI01000197">
    <property type="protein sequence ID" value="CCF54955.1"/>
    <property type="molecule type" value="Genomic_DNA"/>
</dbReference>
<evidence type="ECO:0000313" key="2">
    <source>
        <dbReference type="Proteomes" id="UP000006174"/>
    </source>
</evidence>
<accession>I2G712</accession>
<proteinExistence type="predicted"/>
<dbReference type="Proteomes" id="UP000006174">
    <property type="component" value="Unassembled WGS sequence"/>
</dbReference>
<name>I2G712_USTHO</name>
<sequence length="236" mass="26446">MLEAAKTSSLSQRSLLLAEPPLRDEELKFKVEAIVGKCTGNHEPEYKVLCVSGRAPETRNLLVELVPAQVSKMCRVSSFPPTFGELRRVSNGFQLTIVNTPFRGSAARRQWRCCNRQGEQESSQNMLKADSQELTILEAASYTRWSKLELRPRCCAHSTSRLSDLDEIRLLLHCSGTADRRGAKQLARVLWSSKAWVAPATYALASSSFSTSPTHEPAYAHTHTHTHTHTHHFCMN</sequence>